<reference evidence="1" key="1">
    <citation type="submission" date="2018-06" db="EMBL/GenBank/DDBJ databases">
        <authorList>
            <person name="Zhirakovskaya E."/>
        </authorList>
    </citation>
    <scope>NUCLEOTIDE SEQUENCE</scope>
</reference>
<organism evidence="1">
    <name type="scientific">hydrothermal vent metagenome</name>
    <dbReference type="NCBI Taxonomy" id="652676"/>
    <lineage>
        <taxon>unclassified sequences</taxon>
        <taxon>metagenomes</taxon>
        <taxon>ecological metagenomes</taxon>
    </lineage>
</organism>
<accession>A0A3B1DSU9</accession>
<dbReference type="AlphaFoldDB" id="A0A3B1DSU9"/>
<sequence length="206" mass="23821">MKHKLFNLIASTVSLPERAIEETFSQEDLFNATDTPLLVPSDLREKQNSLWEQLATIEDDELVQHVTSEIEITALKAGLFLIHDNLETSHQLSQSIQGKGKNVNGDYWHGIMHRREPDYSNAKYWFRRVGEHPIYPKLFDVVSAMNLPENSRQLLENEKWDAFAFIDFCETCAENPHSTKMKTARMIQWSEMLLLMEHCYHAAGGE</sequence>
<evidence type="ECO:0000313" key="1">
    <source>
        <dbReference type="EMBL" id="VAX39168.1"/>
    </source>
</evidence>
<name>A0A3B1DSU9_9ZZZZ</name>
<proteinExistence type="predicted"/>
<protein>
    <submittedName>
        <fullName evidence="1">Uncharacterized protein</fullName>
    </submittedName>
</protein>
<dbReference type="EMBL" id="UOGL01000308">
    <property type="protein sequence ID" value="VAX39168.1"/>
    <property type="molecule type" value="Genomic_DNA"/>
</dbReference>
<gene>
    <name evidence="1" type="ORF">MNBD_PLANCTO02-2726</name>
</gene>